<dbReference type="AntiFam" id="ANF00154">
    <property type="entry name" value="Shadow ORF (opposite mnmG)"/>
</dbReference>
<dbReference type="EMBL" id="BJYF01000032">
    <property type="protein sequence ID" value="GEN61301.1"/>
    <property type="molecule type" value="Genomic_DNA"/>
</dbReference>
<gene>
    <name evidence="2" type="ORF">ANI02nite_31850</name>
</gene>
<evidence type="ECO:0000256" key="1">
    <source>
        <dbReference type="SAM" id="MobiDB-lite"/>
    </source>
</evidence>
<dbReference type="Proteomes" id="UP000321635">
    <property type="component" value="Unassembled WGS sequence"/>
</dbReference>
<organism evidence="2 3">
    <name type="scientific">Acetobacter nitrogenifigens DSM 23921 = NBRC 105050</name>
    <dbReference type="NCBI Taxonomy" id="1120919"/>
    <lineage>
        <taxon>Bacteria</taxon>
        <taxon>Pseudomonadati</taxon>
        <taxon>Pseudomonadota</taxon>
        <taxon>Alphaproteobacteria</taxon>
        <taxon>Acetobacterales</taxon>
        <taxon>Acetobacteraceae</taxon>
        <taxon>Acetobacter</taxon>
    </lineage>
</organism>
<comment type="caution">
    <text evidence="2">The sequence shown here is derived from an EMBL/GenBank/DDBJ whole genome shotgun (WGS) entry which is preliminary data.</text>
</comment>
<name>A0A511XEH7_9PROT</name>
<accession>A0A511XEH7</accession>
<evidence type="ECO:0000313" key="3">
    <source>
        <dbReference type="Proteomes" id="UP000321635"/>
    </source>
</evidence>
<protein>
    <submittedName>
        <fullName evidence="2">Uncharacterized protein</fullName>
    </submittedName>
</protein>
<sequence>MDTRLIGRTRHQAVERVDFAYQMALADTADGRIAGHNAYRLPAVGEQERGCAATRRRRRRLTPGMSPTDDYDVEPLVHHVVPLLANAELTKNGIQNILDADFPGQASQSAHGQS</sequence>
<keyword evidence="3" id="KW-1185">Reference proteome</keyword>
<dbReference type="AlphaFoldDB" id="A0A511XEH7"/>
<proteinExistence type="predicted"/>
<reference evidence="2 3" key="1">
    <citation type="submission" date="2019-07" db="EMBL/GenBank/DDBJ databases">
        <title>Whole genome shotgun sequence of Acetobacter nitrogenifigens NBRC 105050.</title>
        <authorList>
            <person name="Hosoyama A."/>
            <person name="Uohara A."/>
            <person name="Ohji S."/>
            <person name="Ichikawa N."/>
        </authorList>
    </citation>
    <scope>NUCLEOTIDE SEQUENCE [LARGE SCALE GENOMIC DNA]</scope>
    <source>
        <strain evidence="2 3">NBRC 105050</strain>
    </source>
</reference>
<feature type="region of interest" description="Disordered" evidence="1">
    <location>
        <begin position="47"/>
        <end position="72"/>
    </location>
</feature>
<evidence type="ECO:0000313" key="2">
    <source>
        <dbReference type="EMBL" id="GEN61301.1"/>
    </source>
</evidence>